<proteinExistence type="predicted"/>
<evidence type="ECO:0000259" key="1">
    <source>
        <dbReference type="Pfam" id="PF12867"/>
    </source>
</evidence>
<evidence type="ECO:0000313" key="3">
    <source>
        <dbReference type="Proteomes" id="UP001597342"/>
    </source>
</evidence>
<dbReference type="InterPro" id="IPR024775">
    <property type="entry name" value="DinB-like"/>
</dbReference>
<organism evidence="2 3">
    <name type="scientific">Flagellimonas iocasae</name>
    <dbReference type="NCBI Taxonomy" id="2055905"/>
    <lineage>
        <taxon>Bacteria</taxon>
        <taxon>Pseudomonadati</taxon>
        <taxon>Bacteroidota</taxon>
        <taxon>Flavobacteriia</taxon>
        <taxon>Flavobacteriales</taxon>
        <taxon>Flavobacteriaceae</taxon>
        <taxon>Flagellimonas</taxon>
    </lineage>
</organism>
<dbReference type="EMBL" id="JBHUHU010000001">
    <property type="protein sequence ID" value="MFD2098676.1"/>
    <property type="molecule type" value="Genomic_DNA"/>
</dbReference>
<dbReference type="Gene3D" id="1.20.120.450">
    <property type="entry name" value="dinb family like domain"/>
    <property type="match status" value="1"/>
</dbReference>
<name>A0ABW4XT09_9FLAO</name>
<dbReference type="Proteomes" id="UP001597342">
    <property type="component" value="Unassembled WGS sequence"/>
</dbReference>
<reference evidence="3" key="1">
    <citation type="journal article" date="2019" name="Int. J. Syst. Evol. Microbiol.">
        <title>The Global Catalogue of Microorganisms (GCM) 10K type strain sequencing project: providing services to taxonomists for standard genome sequencing and annotation.</title>
        <authorList>
            <consortium name="The Broad Institute Genomics Platform"/>
            <consortium name="The Broad Institute Genome Sequencing Center for Infectious Disease"/>
            <person name="Wu L."/>
            <person name="Ma J."/>
        </authorList>
    </citation>
    <scope>NUCLEOTIDE SEQUENCE [LARGE SCALE GENOMIC DNA]</scope>
    <source>
        <strain evidence="3">JCM 3389</strain>
    </source>
</reference>
<dbReference type="SUPFAM" id="SSF109854">
    <property type="entry name" value="DinB/YfiT-like putative metalloenzymes"/>
    <property type="match status" value="1"/>
</dbReference>
<sequence length="171" mass="19649">MLRSELPSSEYNPFYQTYLLALGDVDLVQELIRGRDELVALLEEIPEDRLSFAYGEGKWTLAEVLLHIMDAERVFQYRALCFARNDQTPFPGFDQDEYVPQSNASARTKDDLLKEYKAIRESSLCLFNSFDDEILKRVGVASGSRMSVRAMGFIISGHQAHHLKIIHKKYL</sequence>
<evidence type="ECO:0000313" key="2">
    <source>
        <dbReference type="EMBL" id="MFD2098676.1"/>
    </source>
</evidence>
<dbReference type="RefSeq" id="WP_379829450.1">
    <property type="nucleotide sequence ID" value="NZ_JBHUHU010000001.1"/>
</dbReference>
<feature type="domain" description="DinB-like" evidence="1">
    <location>
        <begin position="31"/>
        <end position="166"/>
    </location>
</feature>
<dbReference type="InterPro" id="IPR034660">
    <property type="entry name" value="DinB/YfiT-like"/>
</dbReference>
<comment type="caution">
    <text evidence="2">The sequence shown here is derived from an EMBL/GenBank/DDBJ whole genome shotgun (WGS) entry which is preliminary data.</text>
</comment>
<accession>A0ABW4XT09</accession>
<protein>
    <submittedName>
        <fullName evidence="2">DinB family protein</fullName>
    </submittedName>
</protein>
<dbReference type="Pfam" id="PF12867">
    <property type="entry name" value="DinB_2"/>
    <property type="match status" value="1"/>
</dbReference>
<keyword evidence="3" id="KW-1185">Reference proteome</keyword>
<gene>
    <name evidence="2" type="ORF">ACFSJE_02750</name>
</gene>